<dbReference type="InterPro" id="IPR011989">
    <property type="entry name" value="ARM-like"/>
</dbReference>
<feature type="region of interest" description="Disordered" evidence="1">
    <location>
        <begin position="457"/>
        <end position="476"/>
    </location>
</feature>
<dbReference type="RefSeq" id="WP_398710735.1">
    <property type="nucleotide sequence ID" value="NZ_JBIRUI010000009.1"/>
</dbReference>
<evidence type="ECO:0000256" key="1">
    <source>
        <dbReference type="SAM" id="MobiDB-lite"/>
    </source>
</evidence>
<dbReference type="Proteomes" id="UP001611339">
    <property type="component" value="Unassembled WGS sequence"/>
</dbReference>
<name>A0ABW7UD41_9ACTN</name>
<protein>
    <recommendedName>
        <fullName evidence="4">LRV domain-containing protein</fullName>
    </recommendedName>
</protein>
<evidence type="ECO:0000313" key="3">
    <source>
        <dbReference type="Proteomes" id="UP001611339"/>
    </source>
</evidence>
<evidence type="ECO:0000313" key="2">
    <source>
        <dbReference type="EMBL" id="MFI1716185.1"/>
    </source>
</evidence>
<proteinExistence type="predicted"/>
<dbReference type="SUPFAM" id="SSF48371">
    <property type="entry name" value="ARM repeat"/>
    <property type="match status" value="1"/>
</dbReference>
<comment type="caution">
    <text evidence="2">The sequence shown here is derived from an EMBL/GenBank/DDBJ whole genome shotgun (WGS) entry which is preliminary data.</text>
</comment>
<organism evidence="2 3">
    <name type="scientific">Streptomyces litmocidini</name>
    <dbReference type="NCBI Taxonomy" id="67318"/>
    <lineage>
        <taxon>Bacteria</taxon>
        <taxon>Bacillati</taxon>
        <taxon>Actinomycetota</taxon>
        <taxon>Actinomycetes</taxon>
        <taxon>Kitasatosporales</taxon>
        <taxon>Streptomycetaceae</taxon>
        <taxon>Streptomyces</taxon>
    </lineage>
</organism>
<dbReference type="Gene3D" id="1.25.10.10">
    <property type="entry name" value="Leucine-rich Repeat Variant"/>
    <property type="match status" value="2"/>
</dbReference>
<keyword evidence="3" id="KW-1185">Reference proteome</keyword>
<dbReference type="InterPro" id="IPR016024">
    <property type="entry name" value="ARM-type_fold"/>
</dbReference>
<reference evidence="2 3" key="1">
    <citation type="submission" date="2024-10" db="EMBL/GenBank/DDBJ databases">
        <title>The Natural Products Discovery Center: Release of the First 8490 Sequenced Strains for Exploring Actinobacteria Biosynthetic Diversity.</title>
        <authorList>
            <person name="Kalkreuter E."/>
            <person name="Kautsar S.A."/>
            <person name="Yang D."/>
            <person name="Bader C.D."/>
            <person name="Teijaro C.N."/>
            <person name="Fluegel L."/>
            <person name="Davis C.M."/>
            <person name="Simpson J.R."/>
            <person name="Lauterbach L."/>
            <person name="Steele A.D."/>
            <person name="Gui C."/>
            <person name="Meng S."/>
            <person name="Li G."/>
            <person name="Viehrig K."/>
            <person name="Ye F."/>
            <person name="Su P."/>
            <person name="Kiefer A.F."/>
            <person name="Nichols A."/>
            <person name="Cepeda A.J."/>
            <person name="Yan W."/>
            <person name="Fan B."/>
            <person name="Jiang Y."/>
            <person name="Adhikari A."/>
            <person name="Zheng C.-J."/>
            <person name="Schuster L."/>
            <person name="Cowan T.M."/>
            <person name="Smanski M.J."/>
            <person name="Chevrette M.G."/>
            <person name="De Carvalho L.P.S."/>
            <person name="Shen B."/>
        </authorList>
    </citation>
    <scope>NUCLEOTIDE SEQUENCE [LARGE SCALE GENOMIC DNA]</scope>
    <source>
        <strain evidence="2 3">NPDC020602</strain>
    </source>
</reference>
<sequence length="476" mass="51565">MTMHHAVDGLASNPAAPADVLLRLLALDDDWIARRLAWRRSMPDRVAEAMLHHPRRRVRTLLAESAGAAPELRARLLDGPASDALAVAVGPEPYRAVAPPLPDRAYERLLNHERDVVRHLTVESAGMPAHVLVPLAGHEDPLFRRAACRRVWSELTDDVRAALLADADPEVRTAACLQVMHEDEERTAELAEAFADDWRLGDVAERGRLGRALAERLLAGGTRLAQLVRNPTFPSDLAAGLAGHEDPAVRLAVSARPGLSEEERAAIDWEVGPEDRLDTLWWVWDAREDADVLRACARSAHTWLRRSAAVCPGLPEDCVELLAGDEDFAVRLLLAERHPMAPPELLLDLYLNGSHRAVGMLTSLPRFPAAGLAARFADAPEPEARALALRDPGATPALVERLSRDPAAGVRQAAALDERLPVARLVELLEDPEVGSAAACNGRLPVEGMRALLDRAGVPGLPERQEPLPGGGGNRA</sequence>
<gene>
    <name evidence="2" type="ORF">ACH407_21730</name>
</gene>
<accession>A0ABW7UD41</accession>
<evidence type="ECO:0008006" key="4">
    <source>
        <dbReference type="Google" id="ProtNLM"/>
    </source>
</evidence>
<dbReference type="EMBL" id="JBIRUI010000009">
    <property type="protein sequence ID" value="MFI1716185.1"/>
    <property type="molecule type" value="Genomic_DNA"/>
</dbReference>